<dbReference type="AlphaFoldDB" id="A0A5J4PEG1"/>
<organism evidence="2">
    <name type="scientific">termite gut metagenome</name>
    <dbReference type="NCBI Taxonomy" id="433724"/>
    <lineage>
        <taxon>unclassified sequences</taxon>
        <taxon>metagenomes</taxon>
        <taxon>organismal metagenomes</taxon>
    </lineage>
</organism>
<keyword evidence="1" id="KW-0472">Membrane</keyword>
<accession>A0A5J4PEG1</accession>
<keyword evidence="1" id="KW-1133">Transmembrane helix</keyword>
<evidence type="ECO:0000313" key="2">
    <source>
        <dbReference type="EMBL" id="KAA6307091.1"/>
    </source>
</evidence>
<comment type="caution">
    <text evidence="2">The sequence shown here is derived from an EMBL/GenBank/DDBJ whole genome shotgun (WGS) entry which is preliminary data.</text>
</comment>
<sequence>AATVCNNTVNNIISNFLIICAYSFNFQSLFLRDVLLAPIL</sequence>
<dbReference type="EMBL" id="SNRY01009418">
    <property type="protein sequence ID" value="KAA6307091.1"/>
    <property type="molecule type" value="Genomic_DNA"/>
</dbReference>
<feature type="transmembrane region" description="Helical" evidence="1">
    <location>
        <begin position="12"/>
        <end position="31"/>
    </location>
</feature>
<proteinExistence type="predicted"/>
<reference evidence="2" key="1">
    <citation type="submission" date="2019-03" db="EMBL/GenBank/DDBJ databases">
        <title>Single cell metagenomics reveals metabolic interactions within the superorganism composed of flagellate Streblomastix strix and complex community of Bacteroidetes bacteria on its surface.</title>
        <authorList>
            <person name="Treitli S.C."/>
            <person name="Kolisko M."/>
            <person name="Husnik F."/>
            <person name="Keeling P."/>
            <person name="Hampl V."/>
        </authorList>
    </citation>
    <scope>NUCLEOTIDE SEQUENCE</scope>
    <source>
        <strain evidence="2">STM</strain>
    </source>
</reference>
<evidence type="ECO:0000256" key="1">
    <source>
        <dbReference type="SAM" id="Phobius"/>
    </source>
</evidence>
<name>A0A5J4PEG1_9ZZZZ</name>
<protein>
    <submittedName>
        <fullName evidence="2">Uncharacterized protein</fullName>
    </submittedName>
</protein>
<feature type="non-terminal residue" evidence="2">
    <location>
        <position position="1"/>
    </location>
</feature>
<keyword evidence="1" id="KW-0812">Transmembrane</keyword>
<gene>
    <name evidence="2" type="ORF">EZS27_041244</name>
</gene>